<dbReference type="InterPro" id="IPR032466">
    <property type="entry name" value="Metal_Hydrolase"/>
</dbReference>
<dbReference type="EMBL" id="MU128923">
    <property type="protein sequence ID" value="KAF9518675.1"/>
    <property type="molecule type" value="Genomic_DNA"/>
</dbReference>
<evidence type="ECO:0000256" key="2">
    <source>
        <dbReference type="ARBA" id="ARBA00022723"/>
    </source>
</evidence>
<organism evidence="8 9">
    <name type="scientific">Hydnum rufescens UP504</name>
    <dbReference type="NCBI Taxonomy" id="1448309"/>
    <lineage>
        <taxon>Eukaryota</taxon>
        <taxon>Fungi</taxon>
        <taxon>Dikarya</taxon>
        <taxon>Basidiomycota</taxon>
        <taxon>Agaricomycotina</taxon>
        <taxon>Agaricomycetes</taxon>
        <taxon>Cantharellales</taxon>
        <taxon>Hydnaceae</taxon>
        <taxon>Hydnum</taxon>
    </lineage>
</organism>
<dbReference type="GO" id="GO:0008270">
    <property type="term" value="F:zinc ion binding"/>
    <property type="evidence" value="ECO:0007669"/>
    <property type="project" value="TreeGrafter"/>
</dbReference>
<keyword evidence="4" id="KW-0862">Zinc</keyword>
<accession>A0A9P6B6Z3</accession>
<evidence type="ECO:0000313" key="8">
    <source>
        <dbReference type="EMBL" id="KAF9518675.1"/>
    </source>
</evidence>
<reference evidence="8" key="1">
    <citation type="journal article" date="2020" name="Nat. Commun.">
        <title>Large-scale genome sequencing of mycorrhizal fungi provides insights into the early evolution of symbiotic traits.</title>
        <authorList>
            <person name="Miyauchi S."/>
            <person name="Kiss E."/>
            <person name="Kuo A."/>
            <person name="Drula E."/>
            <person name="Kohler A."/>
            <person name="Sanchez-Garcia M."/>
            <person name="Morin E."/>
            <person name="Andreopoulos B."/>
            <person name="Barry K.W."/>
            <person name="Bonito G."/>
            <person name="Buee M."/>
            <person name="Carver A."/>
            <person name="Chen C."/>
            <person name="Cichocki N."/>
            <person name="Clum A."/>
            <person name="Culley D."/>
            <person name="Crous P.W."/>
            <person name="Fauchery L."/>
            <person name="Girlanda M."/>
            <person name="Hayes R.D."/>
            <person name="Keri Z."/>
            <person name="LaButti K."/>
            <person name="Lipzen A."/>
            <person name="Lombard V."/>
            <person name="Magnuson J."/>
            <person name="Maillard F."/>
            <person name="Murat C."/>
            <person name="Nolan M."/>
            <person name="Ohm R.A."/>
            <person name="Pangilinan J."/>
            <person name="Pereira M.F."/>
            <person name="Perotto S."/>
            <person name="Peter M."/>
            <person name="Pfister S."/>
            <person name="Riley R."/>
            <person name="Sitrit Y."/>
            <person name="Stielow J.B."/>
            <person name="Szollosi G."/>
            <person name="Zifcakova L."/>
            <person name="Stursova M."/>
            <person name="Spatafora J.W."/>
            <person name="Tedersoo L."/>
            <person name="Vaario L.M."/>
            <person name="Yamada A."/>
            <person name="Yan M."/>
            <person name="Wang P."/>
            <person name="Xu J."/>
            <person name="Bruns T."/>
            <person name="Baldrian P."/>
            <person name="Vilgalys R."/>
            <person name="Dunand C."/>
            <person name="Henrissat B."/>
            <person name="Grigoriev I.V."/>
            <person name="Hibbett D."/>
            <person name="Nagy L.G."/>
            <person name="Martin F.M."/>
        </authorList>
    </citation>
    <scope>NUCLEOTIDE SEQUENCE</scope>
    <source>
        <strain evidence="8">UP504</strain>
    </source>
</reference>
<dbReference type="Proteomes" id="UP000886523">
    <property type="component" value="Unassembled WGS sequence"/>
</dbReference>
<keyword evidence="6" id="KW-0732">Signal</keyword>
<feature type="region of interest" description="Disordered" evidence="5">
    <location>
        <begin position="349"/>
        <end position="368"/>
    </location>
</feature>
<dbReference type="OrthoDB" id="194468at2759"/>
<name>A0A9P6B6Z3_9AGAM</name>
<evidence type="ECO:0000259" key="7">
    <source>
        <dbReference type="Pfam" id="PF01979"/>
    </source>
</evidence>
<protein>
    <recommendedName>
        <fullName evidence="7">Amidohydrolase-related domain-containing protein</fullName>
    </recommendedName>
</protein>
<evidence type="ECO:0000313" key="9">
    <source>
        <dbReference type="Proteomes" id="UP000886523"/>
    </source>
</evidence>
<evidence type="ECO:0000256" key="6">
    <source>
        <dbReference type="SAM" id="SignalP"/>
    </source>
</evidence>
<dbReference type="InterPro" id="IPR011059">
    <property type="entry name" value="Metal-dep_hydrolase_composite"/>
</dbReference>
<dbReference type="GO" id="GO:0005829">
    <property type="term" value="C:cytosol"/>
    <property type="evidence" value="ECO:0007669"/>
    <property type="project" value="TreeGrafter"/>
</dbReference>
<proteinExistence type="predicted"/>
<gene>
    <name evidence="8" type="ORF">BS47DRAFT_1370984</name>
</gene>
<dbReference type="PANTHER" id="PTHR11271">
    <property type="entry name" value="GUANINE DEAMINASE"/>
    <property type="match status" value="1"/>
</dbReference>
<evidence type="ECO:0000256" key="4">
    <source>
        <dbReference type="ARBA" id="ARBA00022833"/>
    </source>
</evidence>
<keyword evidence="9" id="KW-1185">Reference proteome</keyword>
<dbReference type="SUPFAM" id="SSF51556">
    <property type="entry name" value="Metallo-dependent hydrolases"/>
    <property type="match status" value="1"/>
</dbReference>
<feature type="domain" description="Amidohydrolase-related" evidence="7">
    <location>
        <begin position="68"/>
        <end position="451"/>
    </location>
</feature>
<dbReference type="InterPro" id="IPR051607">
    <property type="entry name" value="Metallo-dep_hydrolases"/>
</dbReference>
<dbReference type="GO" id="GO:0008892">
    <property type="term" value="F:guanine deaminase activity"/>
    <property type="evidence" value="ECO:0007669"/>
    <property type="project" value="TreeGrafter"/>
</dbReference>
<sequence>MEVVSAPLFSLSASLITALGASPALLAVSDDGLIAWVEKDVPLGSIHEFASKHDWIPDKLVVAGEGEWIMPGFVDTHTHASQFPMLGTGGQYELLDWLRNITFPGEERFADVAYAQRTYQDVVRRIINCGTTTCCYYATLHLEGSKVLADVVHEKGQRAFVGKCNMDRNSPPTYVESSPEISVEDTQKFIQHIQEFELDHTTDQKPMIPLVQPILTPRFAISCSDHLLASVGHIFDASSQTTKNNYVAHTYTSIYDHFSLLAPRTILAHGVHLTDPELDLIHMRGVGLSHCAGSNFNLRSGVASVGKWLERGIKVGLGTDVSGGITPSILTEIRHTSIASKVRAMMDVPPSTESSPVPVSSTLQSPFTSPQGLPLPTLLYLATLGGADVCNLAHRIGTLTPGKEFDALHVSLPPGHREPRPVGESLETMLERFLFGGDDRNIRKVWVRGRLIGGTDLTLVNA</sequence>
<evidence type="ECO:0000256" key="3">
    <source>
        <dbReference type="ARBA" id="ARBA00022801"/>
    </source>
</evidence>
<dbReference type="Gene3D" id="3.20.20.140">
    <property type="entry name" value="Metal-dependent hydrolases"/>
    <property type="match status" value="1"/>
</dbReference>
<evidence type="ECO:0000256" key="1">
    <source>
        <dbReference type="ARBA" id="ARBA00001947"/>
    </source>
</evidence>
<dbReference type="Gene3D" id="2.30.40.10">
    <property type="entry name" value="Urease, subunit C, domain 1"/>
    <property type="match status" value="1"/>
</dbReference>
<dbReference type="SUPFAM" id="SSF51338">
    <property type="entry name" value="Composite domain of metallo-dependent hydrolases"/>
    <property type="match status" value="1"/>
</dbReference>
<comment type="cofactor">
    <cofactor evidence="1">
        <name>Zn(2+)</name>
        <dbReference type="ChEBI" id="CHEBI:29105"/>
    </cofactor>
</comment>
<dbReference type="InterPro" id="IPR006680">
    <property type="entry name" value="Amidohydro-rel"/>
</dbReference>
<dbReference type="Pfam" id="PF01979">
    <property type="entry name" value="Amidohydro_1"/>
    <property type="match status" value="1"/>
</dbReference>
<comment type="caution">
    <text evidence="8">The sequence shown here is derived from an EMBL/GenBank/DDBJ whole genome shotgun (WGS) entry which is preliminary data.</text>
</comment>
<dbReference type="GO" id="GO:0046098">
    <property type="term" value="P:guanine metabolic process"/>
    <property type="evidence" value="ECO:0007669"/>
    <property type="project" value="TreeGrafter"/>
</dbReference>
<dbReference type="AlphaFoldDB" id="A0A9P6B6Z3"/>
<feature type="signal peptide" evidence="6">
    <location>
        <begin position="1"/>
        <end position="20"/>
    </location>
</feature>
<feature type="compositionally biased region" description="Low complexity" evidence="5">
    <location>
        <begin position="349"/>
        <end position="362"/>
    </location>
</feature>
<feature type="chain" id="PRO_5040265464" description="Amidohydrolase-related domain-containing protein" evidence="6">
    <location>
        <begin position="21"/>
        <end position="462"/>
    </location>
</feature>
<dbReference type="PANTHER" id="PTHR11271:SF6">
    <property type="entry name" value="GUANINE DEAMINASE"/>
    <property type="match status" value="1"/>
</dbReference>
<keyword evidence="3" id="KW-0378">Hydrolase</keyword>
<evidence type="ECO:0000256" key="5">
    <source>
        <dbReference type="SAM" id="MobiDB-lite"/>
    </source>
</evidence>
<keyword evidence="2" id="KW-0479">Metal-binding</keyword>